<evidence type="ECO:0000313" key="2">
    <source>
        <dbReference type="Proteomes" id="UP000030487"/>
    </source>
</evidence>
<dbReference type="SUPFAM" id="SSF55729">
    <property type="entry name" value="Acyl-CoA N-acyltransferases (Nat)"/>
    <property type="match status" value="1"/>
</dbReference>
<dbReference type="RefSeq" id="WP_036076374.1">
    <property type="nucleotide sequence ID" value="NZ_AVCW01000015.1"/>
</dbReference>
<proteinExistence type="predicted"/>
<sequence>MVYKQSVEQEWSIEEQEKSLNIVVSTKLHHTQLEVLLAHFVDEYGTCNKDIYVQVSEVEFNENNVISSDKWKKEIAQHVFILDALKVKELPIFNRNHLKEGFTIHSIQELTPQDIDFIEKGENVWFPTRFHPLCYDTVATNSLILRHHKELVGWCVVLPSTNQLLMYDNLFVKERYQSLGRSLTLFWHAILLQLEQTPMKYLTFVVDGENEKMLKVLRNKVHAPLIDYQKVTVFKLMD</sequence>
<comment type="caution">
    <text evidence="1">The sequence shown here is derived from an EMBL/GenBank/DDBJ whole genome shotgun (WGS) entry which is preliminary data.</text>
</comment>
<accession>A0ABR4Y1H9</accession>
<dbReference type="EMBL" id="JPVR01000067">
    <property type="protein sequence ID" value="KGR87256.1"/>
    <property type="molecule type" value="Genomic_DNA"/>
</dbReference>
<name>A0ABR4Y1H9_9BACI</name>
<gene>
    <name evidence="1" type="ORF">CD31_06845</name>
</gene>
<dbReference type="Gene3D" id="3.40.630.30">
    <property type="match status" value="1"/>
</dbReference>
<evidence type="ECO:0008006" key="3">
    <source>
        <dbReference type="Google" id="ProtNLM"/>
    </source>
</evidence>
<organism evidence="1 2">
    <name type="scientific">Lysinibacillus boronitolerans JCM 21713 = 10a = NBRC 103108</name>
    <dbReference type="NCBI Taxonomy" id="1294264"/>
    <lineage>
        <taxon>Bacteria</taxon>
        <taxon>Bacillati</taxon>
        <taxon>Bacillota</taxon>
        <taxon>Bacilli</taxon>
        <taxon>Bacillales</taxon>
        <taxon>Bacillaceae</taxon>
        <taxon>Lysinibacillus</taxon>
    </lineage>
</organism>
<dbReference type="Proteomes" id="UP000030487">
    <property type="component" value="Unassembled WGS sequence"/>
</dbReference>
<keyword evidence="2" id="KW-1185">Reference proteome</keyword>
<dbReference type="InterPro" id="IPR016181">
    <property type="entry name" value="Acyl_CoA_acyltransferase"/>
</dbReference>
<evidence type="ECO:0000313" key="1">
    <source>
        <dbReference type="EMBL" id="KGR87256.1"/>
    </source>
</evidence>
<reference evidence="1 2" key="1">
    <citation type="submission" date="2014-02" db="EMBL/GenBank/DDBJ databases">
        <title>Draft genome sequence of Lysinibacillus boronitolerans NBRC 103108.</title>
        <authorList>
            <person name="Zhang F."/>
            <person name="Wang G."/>
            <person name="Zhang L."/>
        </authorList>
    </citation>
    <scope>NUCLEOTIDE SEQUENCE [LARGE SCALE GENOMIC DNA]</scope>
    <source>
        <strain evidence="1 2">NBRC 103108</strain>
    </source>
</reference>
<protein>
    <recommendedName>
        <fullName evidence="3">N-acetyltransferase domain-containing protein</fullName>
    </recommendedName>
</protein>